<protein>
    <recommendedName>
        <fullName evidence="4">DUF3450 domain-containing protein</fullName>
    </recommendedName>
</protein>
<proteinExistence type="predicted"/>
<name>A0A6S6TXX0_9BACT</name>
<dbReference type="InterPro" id="IPR016866">
    <property type="entry name" value="UCP028069"/>
</dbReference>
<feature type="coiled-coil region" evidence="1">
    <location>
        <begin position="66"/>
        <end position="100"/>
    </location>
</feature>
<keyword evidence="1" id="KW-0175">Coiled coil</keyword>
<keyword evidence="2" id="KW-0732">Signal</keyword>
<evidence type="ECO:0000313" key="3">
    <source>
        <dbReference type="EMBL" id="CAA6820968.1"/>
    </source>
</evidence>
<reference evidence="3" key="1">
    <citation type="submission" date="2020-01" db="EMBL/GenBank/DDBJ databases">
        <authorList>
            <person name="Meier V. D."/>
            <person name="Meier V D."/>
        </authorList>
    </citation>
    <scope>NUCLEOTIDE SEQUENCE</scope>
    <source>
        <strain evidence="3">HLG_WM_MAG_04</strain>
    </source>
</reference>
<feature type="chain" id="PRO_5027681142" description="DUF3450 domain-containing protein" evidence="2">
    <location>
        <begin position="26"/>
        <end position="256"/>
    </location>
</feature>
<gene>
    <name evidence="3" type="ORF">HELGO_WM9155</name>
</gene>
<dbReference type="Pfam" id="PF11932">
    <property type="entry name" value="DUF3450"/>
    <property type="match status" value="1"/>
</dbReference>
<dbReference type="EMBL" id="CACVAX010000058">
    <property type="protein sequence ID" value="CAA6820968.1"/>
    <property type="molecule type" value="Genomic_DNA"/>
</dbReference>
<feature type="signal peptide" evidence="2">
    <location>
        <begin position="1"/>
        <end position="25"/>
    </location>
</feature>
<dbReference type="AlphaFoldDB" id="A0A6S6TXX0"/>
<evidence type="ECO:0000256" key="1">
    <source>
        <dbReference type="SAM" id="Coils"/>
    </source>
</evidence>
<accession>A0A6S6TXX0</accession>
<evidence type="ECO:0008006" key="4">
    <source>
        <dbReference type="Google" id="ProtNLM"/>
    </source>
</evidence>
<sequence>MFGTYKRVVLSTVVCMALGASFLHADNENIVKSIMKLRADVEALYTKIDDNKDVYKAEMKSNAMQSADSEAQINRQETALKLAESELAKVQKKIDETVNKNESIKPMLFEAIDTLRTIITNGIPFKTKERLADLATLQKNLIDEVVTEEKALLLIWASYDDTIRLTKEIGLFKQEIMVDGEAKMAKIAKLGSVMMYFATPDDKVGYVTKEGDAYAYKVVTDKENIAKIVNLFDSLQKQIRTGFFNLPNALILSESK</sequence>
<evidence type="ECO:0000256" key="2">
    <source>
        <dbReference type="SAM" id="SignalP"/>
    </source>
</evidence>
<organism evidence="3">
    <name type="scientific">uncultured Sulfurovum sp</name>
    <dbReference type="NCBI Taxonomy" id="269237"/>
    <lineage>
        <taxon>Bacteria</taxon>
        <taxon>Pseudomonadati</taxon>
        <taxon>Campylobacterota</taxon>
        <taxon>Epsilonproteobacteria</taxon>
        <taxon>Campylobacterales</taxon>
        <taxon>Sulfurovaceae</taxon>
        <taxon>Sulfurovum</taxon>
        <taxon>environmental samples</taxon>
    </lineage>
</organism>